<dbReference type="EMBL" id="UXUI01007756">
    <property type="protein sequence ID" value="VDD89321.1"/>
    <property type="molecule type" value="Genomic_DNA"/>
</dbReference>
<reference evidence="8" key="1">
    <citation type="submission" date="2017-02" db="UniProtKB">
        <authorList>
            <consortium name="WormBaseParasite"/>
        </authorList>
    </citation>
    <scope>IDENTIFICATION</scope>
</reference>
<dbReference type="GO" id="GO:0008270">
    <property type="term" value="F:zinc ion binding"/>
    <property type="evidence" value="ECO:0007669"/>
    <property type="project" value="UniProtKB-KW"/>
</dbReference>
<evidence type="ECO:0000256" key="4">
    <source>
        <dbReference type="SAM" id="MobiDB-lite"/>
    </source>
</evidence>
<evidence type="ECO:0000256" key="3">
    <source>
        <dbReference type="PROSITE-ProRule" id="PRU00175"/>
    </source>
</evidence>
<keyword evidence="1 3" id="KW-0863">Zinc-finger</keyword>
<feature type="compositionally biased region" description="Basic and acidic residues" evidence="4">
    <location>
        <begin position="123"/>
        <end position="137"/>
    </location>
</feature>
<evidence type="ECO:0000259" key="5">
    <source>
        <dbReference type="PROSITE" id="PS50089"/>
    </source>
</evidence>
<dbReference type="WBParaSite" id="EVEC_0000436401-mRNA-1">
    <property type="protein sequence ID" value="EVEC_0000436401-mRNA-1"/>
    <property type="gene ID" value="EVEC_0000436401"/>
</dbReference>
<keyword evidence="2" id="KW-0862">Zinc</keyword>
<keyword evidence="7" id="KW-1185">Reference proteome</keyword>
<evidence type="ECO:0000313" key="7">
    <source>
        <dbReference type="Proteomes" id="UP000274131"/>
    </source>
</evidence>
<accession>A0A0N4V2W4</accession>
<dbReference type="Proteomes" id="UP000274131">
    <property type="component" value="Unassembled WGS sequence"/>
</dbReference>
<dbReference type="OrthoDB" id="5877621at2759"/>
<name>A0A0N4V2W4_ENTVE</name>
<protein>
    <submittedName>
        <fullName evidence="8">RING-type domain-containing protein</fullName>
    </submittedName>
</protein>
<evidence type="ECO:0000313" key="8">
    <source>
        <dbReference type="WBParaSite" id="EVEC_0000436401-mRNA-1"/>
    </source>
</evidence>
<keyword evidence="1 3" id="KW-0479">Metal-binding</keyword>
<evidence type="ECO:0000256" key="1">
    <source>
        <dbReference type="ARBA" id="ARBA00022771"/>
    </source>
</evidence>
<dbReference type="Gene3D" id="3.30.40.10">
    <property type="entry name" value="Zinc/RING finger domain, C3HC4 (zinc finger)"/>
    <property type="match status" value="1"/>
</dbReference>
<dbReference type="InterPro" id="IPR001841">
    <property type="entry name" value="Znf_RING"/>
</dbReference>
<evidence type="ECO:0000256" key="2">
    <source>
        <dbReference type="ARBA" id="ARBA00022833"/>
    </source>
</evidence>
<feature type="compositionally biased region" description="Basic residues" evidence="4">
    <location>
        <begin position="49"/>
        <end position="59"/>
    </location>
</feature>
<sequence length="301" mass="34681">MFFHFCTFHYWIYYSSRVAIEAALKEDFGEVTSSGSDSPVLLHTDSRTSRRKNTRRRILKSSSSGSDDENHRPSNPCESSVSYTSNTGLRCRPLTLTVTIDDVEETQSVFPSTSRPRRAVVRSAEERRERNRRLIERRQRRRQQPPLVILGADSSTDEDEEANKKRAQEKSDYQLALKLAEEWSKKVYISVAPNIYILEEINASDQNLSCNLDRSRLDCDGRQCIICFEVPKRPVGCIHCRQMIGCEACILKWRRTTNISRLNRSSPLSRGISSANHRSCPLCRFEWEDAPEVAPWEELLC</sequence>
<organism evidence="8">
    <name type="scientific">Enterobius vermicularis</name>
    <name type="common">Human pinworm</name>
    <dbReference type="NCBI Taxonomy" id="51028"/>
    <lineage>
        <taxon>Eukaryota</taxon>
        <taxon>Metazoa</taxon>
        <taxon>Ecdysozoa</taxon>
        <taxon>Nematoda</taxon>
        <taxon>Chromadorea</taxon>
        <taxon>Rhabditida</taxon>
        <taxon>Spirurina</taxon>
        <taxon>Oxyuridomorpha</taxon>
        <taxon>Oxyuroidea</taxon>
        <taxon>Oxyuridae</taxon>
        <taxon>Enterobius</taxon>
    </lineage>
</organism>
<feature type="domain" description="RING-type" evidence="5">
    <location>
        <begin position="224"/>
        <end position="284"/>
    </location>
</feature>
<dbReference type="InterPro" id="IPR013083">
    <property type="entry name" value="Znf_RING/FYVE/PHD"/>
</dbReference>
<dbReference type="PROSITE" id="PS50089">
    <property type="entry name" value="ZF_RING_2"/>
    <property type="match status" value="1"/>
</dbReference>
<dbReference type="STRING" id="51028.A0A0N4V2W4"/>
<reference evidence="6 7" key="2">
    <citation type="submission" date="2018-10" db="EMBL/GenBank/DDBJ databases">
        <authorList>
            <consortium name="Pathogen Informatics"/>
        </authorList>
    </citation>
    <scope>NUCLEOTIDE SEQUENCE [LARGE SCALE GENOMIC DNA]</scope>
</reference>
<feature type="region of interest" description="Disordered" evidence="4">
    <location>
        <begin position="106"/>
        <end position="167"/>
    </location>
</feature>
<evidence type="ECO:0000313" key="6">
    <source>
        <dbReference type="EMBL" id="VDD89321.1"/>
    </source>
</evidence>
<dbReference type="AlphaFoldDB" id="A0A0N4V2W4"/>
<proteinExistence type="predicted"/>
<gene>
    <name evidence="6" type="ORF">EVEC_LOCUS4072</name>
</gene>
<feature type="region of interest" description="Disordered" evidence="4">
    <location>
        <begin position="30"/>
        <end position="83"/>
    </location>
</feature>